<feature type="domain" description="ABC transmembrane type-2" evidence="9">
    <location>
        <begin position="38"/>
        <end position="261"/>
    </location>
</feature>
<evidence type="ECO:0000313" key="10">
    <source>
        <dbReference type="EMBL" id="MBC2595405.1"/>
    </source>
</evidence>
<keyword evidence="11" id="KW-1185">Reference proteome</keyword>
<evidence type="ECO:0000256" key="3">
    <source>
        <dbReference type="ARBA" id="ARBA00022448"/>
    </source>
</evidence>
<evidence type="ECO:0000256" key="4">
    <source>
        <dbReference type="ARBA" id="ARBA00022475"/>
    </source>
</evidence>
<evidence type="ECO:0000256" key="8">
    <source>
        <dbReference type="RuleBase" id="RU361157"/>
    </source>
</evidence>
<dbReference type="InterPro" id="IPR047817">
    <property type="entry name" value="ABC2_TM_bact-type"/>
</dbReference>
<evidence type="ECO:0000256" key="6">
    <source>
        <dbReference type="ARBA" id="ARBA00022989"/>
    </source>
</evidence>
<dbReference type="GO" id="GO:0140359">
    <property type="term" value="F:ABC-type transporter activity"/>
    <property type="evidence" value="ECO:0007669"/>
    <property type="project" value="InterPro"/>
</dbReference>
<feature type="transmembrane region" description="Helical" evidence="8">
    <location>
        <begin position="239"/>
        <end position="258"/>
    </location>
</feature>
<keyword evidence="7 8" id="KW-0472">Membrane</keyword>
<proteinExistence type="inferred from homology"/>
<dbReference type="InterPro" id="IPR000412">
    <property type="entry name" value="ABC_2_transport"/>
</dbReference>
<comment type="caution">
    <text evidence="8">Lacks conserved residue(s) required for the propagation of feature annotation.</text>
</comment>
<dbReference type="EMBL" id="JACHVB010000035">
    <property type="protein sequence ID" value="MBC2595405.1"/>
    <property type="molecule type" value="Genomic_DNA"/>
</dbReference>
<organism evidence="10 11">
    <name type="scientific">Ruficoccus amylovorans</name>
    <dbReference type="NCBI Taxonomy" id="1804625"/>
    <lineage>
        <taxon>Bacteria</taxon>
        <taxon>Pseudomonadati</taxon>
        <taxon>Verrucomicrobiota</taxon>
        <taxon>Opitutia</taxon>
        <taxon>Puniceicoccales</taxon>
        <taxon>Cerasicoccaceae</taxon>
        <taxon>Ruficoccus</taxon>
    </lineage>
</organism>
<dbReference type="Proteomes" id="UP000546464">
    <property type="component" value="Unassembled WGS sequence"/>
</dbReference>
<dbReference type="Pfam" id="PF01061">
    <property type="entry name" value="ABC2_membrane"/>
    <property type="match status" value="1"/>
</dbReference>
<evidence type="ECO:0000256" key="2">
    <source>
        <dbReference type="ARBA" id="ARBA00007783"/>
    </source>
</evidence>
<evidence type="ECO:0000256" key="1">
    <source>
        <dbReference type="ARBA" id="ARBA00004651"/>
    </source>
</evidence>
<dbReference type="PANTHER" id="PTHR30294:SF44">
    <property type="entry name" value="MULTIDRUG ABC TRANSPORTER PERMEASE YBHR-RELATED"/>
    <property type="match status" value="1"/>
</dbReference>
<dbReference type="GO" id="GO:0043190">
    <property type="term" value="C:ATP-binding cassette (ABC) transporter complex"/>
    <property type="evidence" value="ECO:0007669"/>
    <property type="project" value="InterPro"/>
</dbReference>
<evidence type="ECO:0000313" key="11">
    <source>
        <dbReference type="Proteomes" id="UP000546464"/>
    </source>
</evidence>
<evidence type="ECO:0000259" key="9">
    <source>
        <dbReference type="PROSITE" id="PS51012"/>
    </source>
</evidence>
<keyword evidence="5 8" id="KW-0812">Transmembrane</keyword>
<keyword evidence="3 8" id="KW-0813">Transport</keyword>
<dbReference type="AlphaFoldDB" id="A0A842HFI2"/>
<dbReference type="InterPro" id="IPR013525">
    <property type="entry name" value="ABC2_TM"/>
</dbReference>
<feature type="transmembrane region" description="Helical" evidence="8">
    <location>
        <begin position="181"/>
        <end position="201"/>
    </location>
</feature>
<dbReference type="PANTHER" id="PTHR30294">
    <property type="entry name" value="MEMBRANE COMPONENT OF ABC TRANSPORTER YHHJ-RELATED"/>
    <property type="match status" value="1"/>
</dbReference>
<accession>A0A842HFI2</accession>
<name>A0A842HFI2_9BACT</name>
<reference evidence="10 11" key="1">
    <citation type="submission" date="2020-07" db="EMBL/GenBank/DDBJ databases">
        <authorList>
            <person name="Feng X."/>
        </authorList>
    </citation>
    <scope>NUCLEOTIDE SEQUENCE [LARGE SCALE GENOMIC DNA]</scope>
    <source>
        <strain evidence="10 11">JCM31066</strain>
    </source>
</reference>
<gene>
    <name evidence="10" type="ORF">H5P28_14145</name>
</gene>
<dbReference type="PRINTS" id="PR00164">
    <property type="entry name" value="ABC2TRNSPORT"/>
</dbReference>
<keyword evidence="6 8" id="KW-1133">Transmembrane helix</keyword>
<feature type="transmembrane region" description="Helical" evidence="8">
    <location>
        <begin position="118"/>
        <end position="141"/>
    </location>
</feature>
<evidence type="ECO:0000256" key="5">
    <source>
        <dbReference type="ARBA" id="ARBA00022692"/>
    </source>
</evidence>
<comment type="caution">
    <text evidence="10">The sequence shown here is derived from an EMBL/GenBank/DDBJ whole genome shotgun (WGS) entry which is preliminary data.</text>
</comment>
<dbReference type="InterPro" id="IPR051449">
    <property type="entry name" value="ABC-2_transporter_component"/>
</dbReference>
<feature type="transmembrane region" description="Helical" evidence="8">
    <location>
        <begin position="147"/>
        <end position="169"/>
    </location>
</feature>
<dbReference type="PROSITE" id="PS51012">
    <property type="entry name" value="ABC_TM2"/>
    <property type="match status" value="1"/>
</dbReference>
<protein>
    <recommendedName>
        <fullName evidence="8">Transport permease protein</fullName>
    </recommendedName>
</protein>
<sequence>MLEKGQVREAGPPEHFHRLVQGRVFVLQPAAHVNPRLLQSAALTHQSVLDATIRSGKVRCVLAEGALHPWEEKEPGKLVAQVEAATPNFEDAFMALSQHQHAVLPKGRRPWEILVGKAIPGIAFGLIDRLLLSLAAVYWFGLPFRGTFLALLLALLLFFISIVGVGLLISSLCMTMQQGLLGAFIFIMPSVILSGFATPIANMPIWLQYVTLANPLRYAVDALRIIFLQGADMGGTWHLLWPLILISLITLPLAPWMFRLRSE</sequence>
<comment type="subcellular location">
    <subcellularLocation>
        <location evidence="1 8">Cell membrane</location>
        <topology evidence="1 8">Multi-pass membrane protein</topology>
    </subcellularLocation>
</comment>
<evidence type="ECO:0000256" key="7">
    <source>
        <dbReference type="ARBA" id="ARBA00023136"/>
    </source>
</evidence>
<keyword evidence="4 8" id="KW-1003">Cell membrane</keyword>
<comment type="similarity">
    <text evidence="2 8">Belongs to the ABC-2 integral membrane protein family.</text>
</comment>